<dbReference type="Proteomes" id="UP001628179">
    <property type="component" value="Unassembled WGS sequence"/>
</dbReference>
<evidence type="ECO:0000313" key="4">
    <source>
        <dbReference type="Proteomes" id="UP001628179"/>
    </source>
</evidence>
<organism evidence="3 4">
    <name type="scientific">Madurella fahalii</name>
    <dbReference type="NCBI Taxonomy" id="1157608"/>
    <lineage>
        <taxon>Eukaryota</taxon>
        <taxon>Fungi</taxon>
        <taxon>Dikarya</taxon>
        <taxon>Ascomycota</taxon>
        <taxon>Pezizomycotina</taxon>
        <taxon>Sordariomycetes</taxon>
        <taxon>Sordariomycetidae</taxon>
        <taxon>Sordariales</taxon>
        <taxon>Sordariales incertae sedis</taxon>
        <taxon>Madurella</taxon>
    </lineage>
</organism>
<sequence>MARVVHVSVRSRYRFLFLLGVALFICSLSPQTREWSSAASSAVPWPHSRISASFRGSSGFWRPRLHTKTTPGNGFTQSQIPLEILETNFFNWADPSHPARPKPPYKPPREPSPPITDPFPLLSQNPPPKRSQLQAPIPYRPPKRHVPEQTPLFVGFTRNWPQLLQCVVSYIAAGWPAEDIYVFENTGVMFANRDGKLTLQNPFYLNHTQLQMLGVNVIITPTLLTFSQLQNFYLWTALSRSLQHYFWTHQDLLVLSHPPPSPTIYQHAVSVLRHYVASEPPATAPATTAAPRRGWAHHFFAYDHLALVHRDAVLAAGGWDTHIPFYASDCDMYVRLMWAGYWQGQSGSGVILDVASVLEDVGALLGIKGVKARLRGVAATTTDTNGMDDDDDDDDDGDDAYVETRERLLELGLQMEKEKYAEGTALRNTWQMRQAGGQGEPFYRDPEGFEVGVRMMIDTGRAVFAEKWGHRGCDIARTGVKAEDAWRLERDWDEETEGTGAEGGSW</sequence>
<feature type="chain" id="PRO_5045236005" evidence="2">
    <location>
        <begin position="35"/>
        <end position="506"/>
    </location>
</feature>
<dbReference type="SUPFAM" id="SSF53448">
    <property type="entry name" value="Nucleotide-diphospho-sugar transferases"/>
    <property type="match status" value="1"/>
</dbReference>
<evidence type="ECO:0000256" key="1">
    <source>
        <dbReference type="SAM" id="MobiDB-lite"/>
    </source>
</evidence>
<dbReference type="GeneID" id="98173805"/>
<evidence type="ECO:0000256" key="2">
    <source>
        <dbReference type="SAM" id="SignalP"/>
    </source>
</evidence>
<dbReference type="RefSeq" id="XP_070914583.1">
    <property type="nucleotide sequence ID" value="XM_071058482.1"/>
</dbReference>
<accession>A0ABQ0G533</accession>
<comment type="caution">
    <text evidence="3">The sequence shown here is derived from an EMBL/GenBank/DDBJ whole genome shotgun (WGS) entry which is preliminary data.</text>
</comment>
<dbReference type="EMBL" id="BAAFSV010000002">
    <property type="protein sequence ID" value="GAB1312850.1"/>
    <property type="molecule type" value="Genomic_DNA"/>
</dbReference>
<name>A0ABQ0G533_9PEZI</name>
<keyword evidence="4" id="KW-1185">Reference proteome</keyword>
<dbReference type="InterPro" id="IPR029044">
    <property type="entry name" value="Nucleotide-diphossugar_trans"/>
</dbReference>
<keyword evidence="2" id="KW-0732">Signal</keyword>
<protein>
    <submittedName>
        <fullName evidence="3">Uncharacterized protein</fullName>
    </submittedName>
</protein>
<reference evidence="3 4" key="1">
    <citation type="submission" date="2024-09" db="EMBL/GenBank/DDBJ databases">
        <title>Itraconazole resistance in Madurella fahalii resulting from another homologue of gene encoding cytochrome P450 14-alpha sterol demethylase (CYP51).</title>
        <authorList>
            <person name="Yoshioka I."/>
            <person name="Fahal A.H."/>
            <person name="Kaneko S."/>
            <person name="Yaguchi T."/>
        </authorList>
    </citation>
    <scope>NUCLEOTIDE SEQUENCE [LARGE SCALE GENOMIC DNA]</scope>
    <source>
        <strain evidence="3 4">IFM 68171</strain>
    </source>
</reference>
<feature type="compositionally biased region" description="Pro residues" evidence="1">
    <location>
        <begin position="101"/>
        <end position="117"/>
    </location>
</feature>
<proteinExistence type="predicted"/>
<feature type="signal peptide" evidence="2">
    <location>
        <begin position="1"/>
        <end position="34"/>
    </location>
</feature>
<feature type="region of interest" description="Disordered" evidence="1">
    <location>
        <begin position="96"/>
        <end position="137"/>
    </location>
</feature>
<gene>
    <name evidence="3" type="ORF">MFIFM68171_03060</name>
</gene>
<evidence type="ECO:0000313" key="3">
    <source>
        <dbReference type="EMBL" id="GAB1312850.1"/>
    </source>
</evidence>